<sequence>MAPGTKKAKEPRRSLRTATKAAVEASSKPKRKAVDESSPVSLKKQKSGKQTSAREKLAGKASKAVKSDKAIKPIEEAPAVTEDATIRVAESSSDSEDEGNNGVLLLAEEMDSGDEEDEPSNAALFEPGQAVGKIPSISKDVEKSAKPSGKRGVVYIGRIPHGFYEYEMRQYLSQFGPVTRLRLSRNKRTGASKHFAFVEFEDESTAEIVAKTMDNYLLFGHILKVKMVPEGQIHADLWKGANRRFKKVPYKMLDGRKLAEPRSASKWEAKLQQEQQARTQRADKLKALGYEFEAPELKAIPVVAPADVKTIEAAPQDIEDEVVVKTLEEAPVEQAEEVAEKTTVSKAQKASKKSSKSSKTKSRLRQLGRPEPGLKIGDRDADEPQPRGGEAFPQGAHVMASTPGSNSATAPQSPTKKKANKKKKNASQKKEAVPAANGETQHEKEGQDESESPGEADKDPGNGHAPGGRIVPTVDDGTDPTAKLEAMGKEREALRAEVAQLRRQLESIQESHEQDVSQLRSDLEESTTAKEQAEEQYQNLLGRVEKIKESLGDRLRRDKAELEEARERIEELEAQNEELQGSARSSGEDMDKLREELQAATRELTTLRSRNNLSAHNWLREKEELTKTVQNLKEEMETTSTAMGEWEVLAMEERSIKDSLVDKVSELEEQMLVLKEGYESASAERDSQTTLIENLQNALREIQEARKKELRDMVETTEAQLRSQKQLLQEAVTRRDEAEKAKEDLSKELARTAPFEKEVKEKNLLIGKLRHEAIVLNDHLTKALRFLKRMKPEDNVDRQVVTNHFLHFLTLDRGDAKRFQVLQVIAGYLNWTDEQREQAGLARPGASSGSLRLPPSPFHRTPSSPWLGPDMFSEPPSARDKESLAELWAGFLERSAREGAGEAPASSRKDSLGSVATGTGHSESGAS</sequence>
<gene>
    <name evidence="8" type="ORF">CDD80_1523</name>
</gene>
<feature type="compositionally biased region" description="Basic and acidic residues" evidence="5">
    <location>
        <begin position="65"/>
        <end position="75"/>
    </location>
</feature>
<dbReference type="Gene3D" id="3.30.70.330">
    <property type="match status" value="1"/>
</dbReference>
<dbReference type="GO" id="GO:0003723">
    <property type="term" value="F:RNA binding"/>
    <property type="evidence" value="ECO:0007669"/>
    <property type="project" value="UniProtKB-UniRule"/>
</dbReference>
<feature type="domain" description="GRIP" evidence="7">
    <location>
        <begin position="791"/>
        <end position="842"/>
    </location>
</feature>
<dbReference type="OrthoDB" id="425925at2759"/>
<feature type="region of interest" description="Disordered" evidence="5">
    <location>
        <begin position="333"/>
        <end position="491"/>
    </location>
</feature>
<evidence type="ECO:0000256" key="4">
    <source>
        <dbReference type="PROSITE-ProRule" id="PRU00176"/>
    </source>
</evidence>
<evidence type="ECO:0000259" key="7">
    <source>
        <dbReference type="PROSITE" id="PS50913"/>
    </source>
</evidence>
<dbReference type="Gene3D" id="1.10.287.1490">
    <property type="match status" value="1"/>
</dbReference>
<comment type="caution">
    <text evidence="8">The sequence shown here is derived from an EMBL/GenBank/DDBJ whole genome shotgun (WGS) entry which is preliminary data.</text>
</comment>
<dbReference type="GO" id="GO:0005730">
    <property type="term" value="C:nucleolus"/>
    <property type="evidence" value="ECO:0007669"/>
    <property type="project" value="UniProtKB-SubCell"/>
</dbReference>
<evidence type="ECO:0000256" key="1">
    <source>
        <dbReference type="ARBA" id="ARBA00004604"/>
    </source>
</evidence>
<keyword evidence="9" id="KW-1185">Reference proteome</keyword>
<keyword evidence="3" id="KW-0539">Nucleus</keyword>
<evidence type="ECO:0000256" key="5">
    <source>
        <dbReference type="SAM" id="MobiDB-lite"/>
    </source>
</evidence>
<dbReference type="InterPro" id="IPR035979">
    <property type="entry name" value="RBD_domain_sf"/>
</dbReference>
<dbReference type="Pfam" id="PF00076">
    <property type="entry name" value="RRM_1"/>
    <property type="match status" value="1"/>
</dbReference>
<accession>A0A2C5Z9D1</accession>
<dbReference type="InterPro" id="IPR019459">
    <property type="entry name" value="GRAB"/>
</dbReference>
<reference evidence="8 9" key="1">
    <citation type="submission" date="2017-06" db="EMBL/GenBank/DDBJ databases">
        <title>Ant-infecting Ophiocordyceps genomes reveal a high diversity of potential behavioral manipulation genes and a possible major role for enterotoxins.</title>
        <authorList>
            <person name="De Bekker C."/>
            <person name="Evans H.C."/>
            <person name="Brachmann A."/>
            <person name="Hughes D.P."/>
        </authorList>
    </citation>
    <scope>NUCLEOTIDE SEQUENCE [LARGE SCALE GENOMIC DNA]</scope>
    <source>
        <strain evidence="8 9">Map16</strain>
    </source>
</reference>
<dbReference type="STRING" id="2004952.A0A2C5Z9D1"/>
<dbReference type="PROSITE" id="PS50913">
    <property type="entry name" value="GRIP"/>
    <property type="match status" value="1"/>
</dbReference>
<evidence type="ECO:0000256" key="3">
    <source>
        <dbReference type="ARBA" id="ARBA00023242"/>
    </source>
</evidence>
<evidence type="ECO:0008006" key="10">
    <source>
        <dbReference type="Google" id="ProtNLM"/>
    </source>
</evidence>
<evidence type="ECO:0000256" key="2">
    <source>
        <dbReference type="ARBA" id="ARBA00022884"/>
    </source>
</evidence>
<feature type="region of interest" description="Disordered" evidence="5">
    <location>
        <begin position="1"/>
        <end position="100"/>
    </location>
</feature>
<feature type="compositionally biased region" description="Basic residues" evidence="5">
    <location>
        <begin position="415"/>
        <end position="427"/>
    </location>
</feature>
<dbReference type="InterPro" id="IPR012677">
    <property type="entry name" value="Nucleotide-bd_a/b_plait_sf"/>
</dbReference>
<dbReference type="PANTHER" id="PTHR46754">
    <property type="entry name" value="MKI67 FHA DOMAIN-INTERACTING NUCLEOLAR PHOSPHOPROTEIN"/>
    <property type="match status" value="1"/>
</dbReference>
<dbReference type="SMART" id="SM00360">
    <property type="entry name" value="RRM"/>
    <property type="match status" value="1"/>
</dbReference>
<feature type="domain" description="RRM" evidence="6">
    <location>
        <begin position="152"/>
        <end position="230"/>
    </location>
</feature>
<comment type="subcellular location">
    <subcellularLocation>
        <location evidence="1">Nucleus</location>
        <location evidence="1">Nucleolus</location>
    </subcellularLocation>
</comment>
<protein>
    <recommendedName>
        <fullName evidence="10">RRM domain-containing protein</fullName>
    </recommendedName>
</protein>
<feature type="compositionally biased region" description="Polar residues" evidence="5">
    <location>
        <begin position="914"/>
        <end position="927"/>
    </location>
</feature>
<dbReference type="CDD" id="cd12307">
    <property type="entry name" value="RRM_NIFK_like"/>
    <property type="match status" value="1"/>
</dbReference>
<dbReference type="Pfam" id="PF10375">
    <property type="entry name" value="GRAB"/>
    <property type="match status" value="1"/>
</dbReference>
<feature type="region of interest" description="Disordered" evidence="5">
    <location>
        <begin position="898"/>
        <end position="927"/>
    </location>
</feature>
<proteinExistence type="predicted"/>
<dbReference type="Proteomes" id="UP000226431">
    <property type="component" value="Unassembled WGS sequence"/>
</dbReference>
<name>A0A2C5Z9D1_9HYPO</name>
<dbReference type="InterPro" id="IPR000504">
    <property type="entry name" value="RRM_dom"/>
</dbReference>
<dbReference type="PROSITE" id="PS50102">
    <property type="entry name" value="RRM"/>
    <property type="match status" value="1"/>
</dbReference>
<evidence type="ECO:0000313" key="8">
    <source>
        <dbReference type="EMBL" id="PHH76483.1"/>
    </source>
</evidence>
<feature type="compositionally biased region" description="Basic and acidic residues" evidence="5">
    <location>
        <begin position="505"/>
        <end position="533"/>
    </location>
</feature>
<feature type="region of interest" description="Disordered" evidence="5">
    <location>
        <begin position="505"/>
        <end position="537"/>
    </location>
</feature>
<keyword evidence="2 4" id="KW-0694">RNA-binding</keyword>
<dbReference type="InterPro" id="IPR000237">
    <property type="entry name" value="GRIP_dom"/>
</dbReference>
<dbReference type="SUPFAM" id="SSF54928">
    <property type="entry name" value="RNA-binding domain, RBD"/>
    <property type="match status" value="1"/>
</dbReference>
<feature type="compositionally biased region" description="Basic residues" evidence="5">
    <location>
        <begin position="349"/>
        <end position="366"/>
    </location>
</feature>
<organism evidence="8 9">
    <name type="scientific">Ophiocordyceps camponoti-rufipedis</name>
    <dbReference type="NCBI Taxonomy" id="2004952"/>
    <lineage>
        <taxon>Eukaryota</taxon>
        <taxon>Fungi</taxon>
        <taxon>Dikarya</taxon>
        <taxon>Ascomycota</taxon>
        <taxon>Pezizomycotina</taxon>
        <taxon>Sordariomycetes</taxon>
        <taxon>Hypocreomycetidae</taxon>
        <taxon>Hypocreales</taxon>
        <taxon>Ophiocordycipitaceae</taxon>
        <taxon>Ophiocordyceps</taxon>
    </lineage>
</organism>
<feature type="compositionally biased region" description="Basic and acidic residues" evidence="5">
    <location>
        <begin position="376"/>
        <end position="385"/>
    </location>
</feature>
<dbReference type="AlphaFoldDB" id="A0A2C5Z9D1"/>
<evidence type="ECO:0000313" key="9">
    <source>
        <dbReference type="Proteomes" id="UP000226431"/>
    </source>
</evidence>
<evidence type="ECO:0000259" key="6">
    <source>
        <dbReference type="PROSITE" id="PS50102"/>
    </source>
</evidence>
<dbReference type="EMBL" id="NJES01000162">
    <property type="protein sequence ID" value="PHH76483.1"/>
    <property type="molecule type" value="Genomic_DNA"/>
</dbReference>
<feature type="region of interest" description="Disordered" evidence="5">
    <location>
        <begin position="839"/>
        <end position="881"/>
    </location>
</feature>